<protein>
    <submittedName>
        <fullName evidence="2">Uncharacterized protein</fullName>
    </submittedName>
</protein>
<organism evidence="2 3">
    <name type="scientific">Amycolatopsis heterodermiae</name>
    <dbReference type="NCBI Taxonomy" id="3110235"/>
    <lineage>
        <taxon>Bacteria</taxon>
        <taxon>Bacillati</taxon>
        <taxon>Actinomycetota</taxon>
        <taxon>Actinomycetes</taxon>
        <taxon>Pseudonocardiales</taxon>
        <taxon>Pseudonocardiaceae</taxon>
        <taxon>Amycolatopsis</taxon>
    </lineage>
</organism>
<feature type="region of interest" description="Disordered" evidence="1">
    <location>
        <begin position="1"/>
        <end position="25"/>
    </location>
</feature>
<proteinExistence type="predicted"/>
<accession>A0ABU5RHJ6</accession>
<feature type="compositionally biased region" description="Basic and acidic residues" evidence="1">
    <location>
        <begin position="1"/>
        <end position="10"/>
    </location>
</feature>
<dbReference type="EMBL" id="JAYFSI010000011">
    <property type="protein sequence ID" value="MEA5365065.1"/>
    <property type="molecule type" value="Genomic_DNA"/>
</dbReference>
<name>A0ABU5RHJ6_9PSEU</name>
<dbReference type="RefSeq" id="WP_323333304.1">
    <property type="nucleotide sequence ID" value="NZ_JAYFSI010000011.1"/>
</dbReference>
<gene>
    <name evidence="2" type="ORF">VA596_36415</name>
</gene>
<evidence type="ECO:0000313" key="3">
    <source>
        <dbReference type="Proteomes" id="UP001304298"/>
    </source>
</evidence>
<keyword evidence="3" id="KW-1185">Reference proteome</keyword>
<sequence length="67" mass="7148">MRDKRNDLRPVADLLLDGGDSPDQERTRRKAALAVAAGAKDADDCALLLEMLGLHRGDGTSKSTEVA</sequence>
<dbReference type="Proteomes" id="UP001304298">
    <property type="component" value="Unassembled WGS sequence"/>
</dbReference>
<reference evidence="2 3" key="1">
    <citation type="submission" date="2023-12" db="EMBL/GenBank/DDBJ databases">
        <title>Amycolatopsis sp. V23-08.</title>
        <authorList>
            <person name="Somphong A."/>
        </authorList>
    </citation>
    <scope>NUCLEOTIDE SEQUENCE [LARGE SCALE GENOMIC DNA]</scope>
    <source>
        <strain evidence="2 3">V23-08</strain>
    </source>
</reference>
<evidence type="ECO:0000313" key="2">
    <source>
        <dbReference type="EMBL" id="MEA5365065.1"/>
    </source>
</evidence>
<evidence type="ECO:0000256" key="1">
    <source>
        <dbReference type="SAM" id="MobiDB-lite"/>
    </source>
</evidence>
<comment type="caution">
    <text evidence="2">The sequence shown here is derived from an EMBL/GenBank/DDBJ whole genome shotgun (WGS) entry which is preliminary data.</text>
</comment>